<reference evidence="3" key="1">
    <citation type="submission" date="2010-12" db="EMBL/GenBank/DDBJ databases">
        <title>The genome sequence of Filifactor alocis strain ATCC 35896.</title>
        <authorList>
            <consortium name="The Broad Institute Genome Sequencing Platform"/>
            <person name="Ward D."/>
            <person name="Earl A."/>
            <person name="Feldgarden M."/>
            <person name="Young S.K."/>
            <person name="Gargeya S."/>
            <person name="Zeng Q."/>
            <person name="Alvarado L."/>
            <person name="Berlin A."/>
            <person name="Bochicchio J."/>
            <person name="Chapman S.B."/>
            <person name="Chen Z."/>
            <person name="Freedman E."/>
            <person name="Gellesch M."/>
            <person name="Goldberg J."/>
            <person name="Griggs A."/>
            <person name="Gujja S."/>
            <person name="Heilman E."/>
            <person name="Heiman D."/>
            <person name="Howarth C."/>
            <person name="Mehta T."/>
            <person name="Neiman D."/>
            <person name="Pearson M."/>
            <person name="Roberts A."/>
            <person name="Saif S."/>
            <person name="Shea T."/>
            <person name="Shenoy N."/>
            <person name="Sisk P."/>
            <person name="Stolte C."/>
            <person name="Sykes S."/>
            <person name="White J."/>
            <person name="Yandava C."/>
            <person name="Izard J."/>
            <person name="Blanton J.M."/>
            <person name="Baranova O.V."/>
            <person name="Tanner A.C."/>
            <person name="Dewhirst F.E."/>
            <person name="Haas B."/>
            <person name="Nusbaum C."/>
            <person name="Birren B."/>
        </authorList>
    </citation>
    <scope>NUCLEOTIDE SEQUENCE [LARGE SCALE GENOMIC DNA]</scope>
    <source>
        <strain evidence="3">ATCC 35896 / D40 B5</strain>
    </source>
</reference>
<dbReference type="KEGG" id="faa:HMPREF0389_00133"/>
<dbReference type="NCBIfam" id="TIGR00738">
    <property type="entry name" value="rrf2_super"/>
    <property type="match status" value="1"/>
</dbReference>
<dbReference type="InterPro" id="IPR000944">
    <property type="entry name" value="Tscrpt_reg_Rrf2"/>
</dbReference>
<dbReference type="STRING" id="546269.HMPREF0389_00133"/>
<evidence type="ECO:0000256" key="1">
    <source>
        <dbReference type="ARBA" id="ARBA00023125"/>
    </source>
</evidence>
<dbReference type="Gene3D" id="1.10.10.10">
    <property type="entry name" value="Winged helix-like DNA-binding domain superfamily/Winged helix DNA-binding domain"/>
    <property type="match status" value="1"/>
</dbReference>
<keyword evidence="3" id="KW-1185">Reference proteome</keyword>
<dbReference type="SUPFAM" id="SSF46785">
    <property type="entry name" value="Winged helix' DNA-binding domain"/>
    <property type="match status" value="1"/>
</dbReference>
<gene>
    <name evidence="2" type="ordered locus">HMPREF0389_00133</name>
</gene>
<dbReference type="InterPro" id="IPR036390">
    <property type="entry name" value="WH_DNA-bd_sf"/>
</dbReference>
<name>D6GRC8_FILAD</name>
<dbReference type="InterPro" id="IPR030489">
    <property type="entry name" value="TR_Rrf2-type_CS"/>
</dbReference>
<dbReference type="RefSeq" id="WP_014262159.1">
    <property type="nucleotide sequence ID" value="NC_016630.1"/>
</dbReference>
<sequence>MKLSTKGRYGLKAMYDLAVYEDLHEPISLKAIASNNNLSEQYLEQIFSKLKKSGLVNSVRGAQGGYVLSRSSKEITVGDIIRVLDGPIAPSMCLLEEVGPCISGKDCPTRAVWKKIKDSVDDVIDNITLYDMVIEHKLIKSDSILNG</sequence>
<dbReference type="PROSITE" id="PS01332">
    <property type="entry name" value="HTH_RRF2_1"/>
    <property type="match status" value="1"/>
</dbReference>
<dbReference type="PANTHER" id="PTHR33221:SF5">
    <property type="entry name" value="HTH-TYPE TRANSCRIPTIONAL REGULATOR ISCR"/>
    <property type="match status" value="1"/>
</dbReference>
<dbReference type="PATRIC" id="fig|546269.5.peg.527"/>
<dbReference type="GO" id="GO:0005829">
    <property type="term" value="C:cytosol"/>
    <property type="evidence" value="ECO:0007669"/>
    <property type="project" value="TreeGrafter"/>
</dbReference>
<keyword evidence="1" id="KW-0238">DNA-binding</keyword>
<dbReference type="AlphaFoldDB" id="D6GRC8"/>
<dbReference type="Pfam" id="PF02082">
    <property type="entry name" value="Rrf2"/>
    <property type="match status" value="1"/>
</dbReference>
<dbReference type="PANTHER" id="PTHR33221">
    <property type="entry name" value="WINGED HELIX-TURN-HELIX TRANSCRIPTIONAL REGULATOR, RRF2 FAMILY"/>
    <property type="match status" value="1"/>
</dbReference>
<evidence type="ECO:0000313" key="3">
    <source>
        <dbReference type="Proteomes" id="UP000007468"/>
    </source>
</evidence>
<protein>
    <submittedName>
        <fullName evidence="2">Transcriptional regulator, Rrf2 family</fullName>
    </submittedName>
</protein>
<organism evidence="2 3">
    <name type="scientific">Filifactor alocis (strain ATCC 35896 / CCUG 47790 / D40 B5)</name>
    <name type="common">Fusobacterium alocis</name>
    <dbReference type="NCBI Taxonomy" id="546269"/>
    <lineage>
        <taxon>Bacteria</taxon>
        <taxon>Bacillati</taxon>
        <taxon>Bacillota</taxon>
        <taxon>Clostridia</taxon>
        <taxon>Peptostreptococcales</taxon>
        <taxon>Filifactoraceae</taxon>
        <taxon>Filifactor</taxon>
    </lineage>
</organism>
<dbReference type="PROSITE" id="PS51197">
    <property type="entry name" value="HTH_RRF2_2"/>
    <property type="match status" value="1"/>
</dbReference>
<dbReference type="InterPro" id="IPR036388">
    <property type="entry name" value="WH-like_DNA-bd_sf"/>
</dbReference>
<proteinExistence type="predicted"/>
<evidence type="ECO:0000313" key="2">
    <source>
        <dbReference type="EMBL" id="EFE28219.1"/>
    </source>
</evidence>
<dbReference type="Proteomes" id="UP000007468">
    <property type="component" value="Chromosome"/>
</dbReference>
<dbReference type="eggNOG" id="COG1959">
    <property type="taxonomic scope" value="Bacteria"/>
</dbReference>
<dbReference type="GO" id="GO:0003700">
    <property type="term" value="F:DNA-binding transcription factor activity"/>
    <property type="evidence" value="ECO:0007669"/>
    <property type="project" value="TreeGrafter"/>
</dbReference>
<dbReference type="EMBL" id="CP002390">
    <property type="protein sequence ID" value="EFE28219.1"/>
    <property type="molecule type" value="Genomic_DNA"/>
</dbReference>
<dbReference type="OrthoDB" id="9808360at2"/>
<accession>D6GRC8</accession>
<dbReference type="GO" id="GO:0003677">
    <property type="term" value="F:DNA binding"/>
    <property type="evidence" value="ECO:0007669"/>
    <property type="project" value="UniProtKB-KW"/>
</dbReference>